<sequence length="842" mass="92301">MIFDPSTSVHLKPWLIRTLEPICDAEPGALAEYILALLKHNVPEPEMRKELAVQLDEFLEKECASFIDTLFTALRTKSYIPYAASNDSKPPDTGIPIPLDALLSPTIPTSPHSRKRSSPDDDHDGRAPAKGLRLSSDDHFSRYSNGNDRSSGSWSSNHNDSSRGEHGSSYNGPPTAPMAMQGMNGRRKQGYHPPDGGKRNICRDYFNNGYCARGATCKYSHGDDAIVPLFPMNGAAGMMGADGMMNGGIPFMPMFPAAYAMGGPSAAYDPNEALDLRPRHHSRAPIMPRIRQEDGTFASPPIQTTGELPVIQDLTPVIPSEQSDEQKSGGYQNDGRGRRMNGYGVQNFGDSAPTVGRLQRRHGDKTIVVEKIPAEKMTLEAVNDWFKRFGPVTNVAVDTTQGKALVSFVDHESALKAWKSEDAIFGNRFVRVFWYRPMEGHGQTGAIALEASRAAVESINKAESSGPLLASASGSASAPASAPAPVPVLAPAGSAPSARPRKPSVTATPTTKQKLAEKQQLLEAQIAEQKSLMASLATASPTERKEVMQRLRSLGEEMDKLKSSITTAPDHEQVERERLDKELELHAAGGEGEETTEELKAKLERLKAEARSLGITDIDEPAEPHVGSEYPPYRGGYRGRSRGRGYYRGRGGAAFGGRARPKMSLDNRPRKLIVKGVNEQDVQVVKDWYETTGMLDSVERMDSGDLLVSFKTRAAAEQACRMFSFVPTIVRESANIYGRVWRKAPTSPPLVPSRFHGLPIRLSPDLCELTVPRMLRKEHRALLLTQQQCLRQMATRPRTVRPSPSLRGTIIDPSRKRSSLVVGVTAMKMGWVCSDVPWMDML</sequence>
<dbReference type="InterPro" id="IPR035979">
    <property type="entry name" value="RBD_domain_sf"/>
</dbReference>
<dbReference type="InterPro" id="IPR000571">
    <property type="entry name" value="Znf_CCCH"/>
</dbReference>
<feature type="domain" description="C3H1-type" evidence="10">
    <location>
        <begin position="196"/>
        <end position="224"/>
    </location>
</feature>
<evidence type="ECO:0000256" key="2">
    <source>
        <dbReference type="ARBA" id="ARBA00022771"/>
    </source>
</evidence>
<dbReference type="GO" id="GO:0003723">
    <property type="term" value="F:RNA binding"/>
    <property type="evidence" value="ECO:0007669"/>
    <property type="project" value="UniProtKB-UniRule"/>
</dbReference>
<proteinExistence type="predicted"/>
<feature type="compositionally biased region" description="Low complexity" evidence="8">
    <location>
        <begin position="489"/>
        <end position="498"/>
    </location>
</feature>
<evidence type="ECO:0000256" key="6">
    <source>
        <dbReference type="PROSITE-ProRule" id="PRU00176"/>
    </source>
</evidence>
<dbReference type="Gene3D" id="4.10.1000.10">
    <property type="entry name" value="Zinc finger, CCCH-type"/>
    <property type="match status" value="1"/>
</dbReference>
<dbReference type="AlphaFoldDB" id="A0A0D7AI26"/>
<name>A0A0D7AI26_9AGAR</name>
<evidence type="ECO:0000256" key="4">
    <source>
        <dbReference type="ARBA" id="ARBA00022884"/>
    </source>
</evidence>
<protein>
    <recommendedName>
        <fullName evidence="13">C3H1-type domain-containing protein</fullName>
    </recommendedName>
</protein>
<keyword evidence="4 6" id="KW-0694">RNA-binding</keyword>
<dbReference type="InterPro" id="IPR002483">
    <property type="entry name" value="PWI_dom"/>
</dbReference>
<evidence type="ECO:0000256" key="5">
    <source>
        <dbReference type="ARBA" id="ARBA00043866"/>
    </source>
</evidence>
<feature type="compositionally biased region" description="Basic and acidic residues" evidence="8">
    <location>
        <begin position="117"/>
        <end position="127"/>
    </location>
</feature>
<reference evidence="11 12" key="1">
    <citation type="journal article" date="2015" name="Fungal Genet. Biol.">
        <title>Evolution of novel wood decay mechanisms in Agaricales revealed by the genome sequences of Fistulina hepatica and Cylindrobasidium torrendii.</title>
        <authorList>
            <person name="Floudas D."/>
            <person name="Held B.W."/>
            <person name="Riley R."/>
            <person name="Nagy L.G."/>
            <person name="Koehler G."/>
            <person name="Ransdell A.S."/>
            <person name="Younus H."/>
            <person name="Chow J."/>
            <person name="Chiniquy J."/>
            <person name="Lipzen A."/>
            <person name="Tritt A."/>
            <person name="Sun H."/>
            <person name="Haridas S."/>
            <person name="LaButti K."/>
            <person name="Ohm R.A."/>
            <person name="Kues U."/>
            <person name="Blanchette R.A."/>
            <person name="Grigoriev I.V."/>
            <person name="Minto R.E."/>
            <person name="Hibbett D.S."/>
        </authorList>
    </citation>
    <scope>NUCLEOTIDE SEQUENCE [LARGE SCALE GENOMIC DNA]</scope>
    <source>
        <strain evidence="11 12">ATCC 64428</strain>
    </source>
</reference>
<evidence type="ECO:0000259" key="9">
    <source>
        <dbReference type="PROSITE" id="PS50102"/>
    </source>
</evidence>
<keyword evidence="12" id="KW-1185">Reference proteome</keyword>
<feature type="region of interest" description="Disordered" evidence="8">
    <location>
        <begin position="319"/>
        <end position="338"/>
    </location>
</feature>
<dbReference type="SUPFAM" id="SSF54928">
    <property type="entry name" value="RNA-binding domain, RBD"/>
    <property type="match status" value="1"/>
</dbReference>
<dbReference type="EMBL" id="KN881666">
    <property type="protein sequence ID" value="KIY51399.1"/>
    <property type="molecule type" value="Genomic_DNA"/>
</dbReference>
<dbReference type="Pfam" id="PF00642">
    <property type="entry name" value="zf-CCCH"/>
    <property type="match status" value="1"/>
</dbReference>
<feature type="domain" description="RRM" evidence="9">
    <location>
        <begin position="365"/>
        <end position="437"/>
    </location>
</feature>
<evidence type="ECO:0000256" key="3">
    <source>
        <dbReference type="ARBA" id="ARBA00022833"/>
    </source>
</evidence>
<evidence type="ECO:0000313" key="12">
    <source>
        <dbReference type="Proteomes" id="UP000054144"/>
    </source>
</evidence>
<feature type="region of interest" description="Disordered" evidence="8">
    <location>
        <begin position="82"/>
        <end position="197"/>
    </location>
</feature>
<dbReference type="OrthoDB" id="443401at2759"/>
<keyword evidence="1 7" id="KW-0479">Metal-binding</keyword>
<dbReference type="Proteomes" id="UP000054144">
    <property type="component" value="Unassembled WGS sequence"/>
</dbReference>
<dbReference type="Pfam" id="PF01480">
    <property type="entry name" value="PWI"/>
    <property type="match status" value="1"/>
</dbReference>
<dbReference type="GO" id="GO:0005634">
    <property type="term" value="C:nucleus"/>
    <property type="evidence" value="ECO:0007669"/>
    <property type="project" value="TreeGrafter"/>
</dbReference>
<evidence type="ECO:0000256" key="1">
    <source>
        <dbReference type="ARBA" id="ARBA00022723"/>
    </source>
</evidence>
<evidence type="ECO:0000313" key="11">
    <source>
        <dbReference type="EMBL" id="KIY51399.1"/>
    </source>
</evidence>
<dbReference type="Gene3D" id="1.20.1390.10">
    <property type="entry name" value="PWI domain"/>
    <property type="match status" value="1"/>
</dbReference>
<dbReference type="InterPro" id="IPR000504">
    <property type="entry name" value="RRM_dom"/>
</dbReference>
<evidence type="ECO:0000256" key="8">
    <source>
        <dbReference type="SAM" id="MobiDB-lite"/>
    </source>
</evidence>
<dbReference type="CDD" id="cd12257">
    <property type="entry name" value="RRM1_RBM26_like"/>
    <property type="match status" value="1"/>
</dbReference>
<dbReference type="InterPro" id="IPR012677">
    <property type="entry name" value="Nucleotide-bd_a/b_plait_sf"/>
</dbReference>
<dbReference type="PROSITE" id="PS50102">
    <property type="entry name" value="RRM"/>
    <property type="match status" value="1"/>
</dbReference>
<feature type="zinc finger region" description="C3H1-type" evidence="7">
    <location>
        <begin position="196"/>
        <end position="224"/>
    </location>
</feature>
<comment type="function">
    <text evidence="5">May be involved in the turnover of nuclear polyadenylated (pA+) RNA.</text>
</comment>
<dbReference type="PANTHER" id="PTHR14398:SF0">
    <property type="entry name" value="ZINC FINGER PROTEIN SWM"/>
    <property type="match status" value="1"/>
</dbReference>
<gene>
    <name evidence="11" type="ORF">FISHEDRAFT_37255</name>
</gene>
<dbReference type="PANTHER" id="PTHR14398">
    <property type="entry name" value="RNA RECOGNITION RRM/RNP DOMAIN"/>
    <property type="match status" value="1"/>
</dbReference>
<dbReference type="InterPro" id="IPR045137">
    <property type="entry name" value="RBM26/27"/>
</dbReference>
<evidence type="ECO:0000256" key="7">
    <source>
        <dbReference type="PROSITE-ProRule" id="PRU00723"/>
    </source>
</evidence>
<feature type="compositionally biased region" description="Low complexity" evidence="8">
    <location>
        <begin position="466"/>
        <end position="481"/>
    </location>
</feature>
<keyword evidence="2 7" id="KW-0863">Zinc-finger</keyword>
<dbReference type="SMART" id="SM00360">
    <property type="entry name" value="RRM"/>
    <property type="match status" value="1"/>
</dbReference>
<keyword evidence="3 7" id="KW-0862">Zinc</keyword>
<evidence type="ECO:0008006" key="13">
    <source>
        <dbReference type="Google" id="ProtNLM"/>
    </source>
</evidence>
<dbReference type="Pfam" id="PF00076">
    <property type="entry name" value="RRM_1"/>
    <property type="match status" value="1"/>
</dbReference>
<dbReference type="Gene3D" id="3.30.70.330">
    <property type="match status" value="1"/>
</dbReference>
<feature type="compositionally biased region" description="Low complexity" evidence="8">
    <location>
        <begin position="144"/>
        <end position="159"/>
    </location>
</feature>
<evidence type="ECO:0000259" key="10">
    <source>
        <dbReference type="PROSITE" id="PS50103"/>
    </source>
</evidence>
<feature type="region of interest" description="Disordered" evidence="8">
    <location>
        <begin position="466"/>
        <end position="513"/>
    </location>
</feature>
<dbReference type="SUPFAM" id="SSF90229">
    <property type="entry name" value="CCCH zinc finger"/>
    <property type="match status" value="1"/>
</dbReference>
<dbReference type="InterPro" id="IPR036855">
    <property type="entry name" value="Znf_CCCH_sf"/>
</dbReference>
<dbReference type="PROSITE" id="PS50103">
    <property type="entry name" value="ZF_C3H1"/>
    <property type="match status" value="1"/>
</dbReference>
<organism evidence="11 12">
    <name type="scientific">Fistulina hepatica ATCC 64428</name>
    <dbReference type="NCBI Taxonomy" id="1128425"/>
    <lineage>
        <taxon>Eukaryota</taxon>
        <taxon>Fungi</taxon>
        <taxon>Dikarya</taxon>
        <taxon>Basidiomycota</taxon>
        <taxon>Agaricomycotina</taxon>
        <taxon>Agaricomycetes</taxon>
        <taxon>Agaricomycetidae</taxon>
        <taxon>Agaricales</taxon>
        <taxon>Fistulinaceae</taxon>
        <taxon>Fistulina</taxon>
    </lineage>
</organism>
<dbReference type="GO" id="GO:0008270">
    <property type="term" value="F:zinc ion binding"/>
    <property type="evidence" value="ECO:0007669"/>
    <property type="project" value="UniProtKB-KW"/>
</dbReference>
<accession>A0A0D7AI26</accession>
<dbReference type="SMART" id="SM00356">
    <property type="entry name" value="ZnF_C3H1"/>
    <property type="match status" value="1"/>
</dbReference>